<dbReference type="EMBL" id="CAJVQA010028574">
    <property type="protein sequence ID" value="CAG8794931.1"/>
    <property type="molecule type" value="Genomic_DNA"/>
</dbReference>
<feature type="non-terminal residue" evidence="2">
    <location>
        <position position="1"/>
    </location>
</feature>
<dbReference type="Proteomes" id="UP000789759">
    <property type="component" value="Unassembled WGS sequence"/>
</dbReference>
<reference evidence="2" key="1">
    <citation type="submission" date="2021-06" db="EMBL/GenBank/DDBJ databases">
        <authorList>
            <person name="Kallberg Y."/>
            <person name="Tangrot J."/>
            <person name="Rosling A."/>
        </authorList>
    </citation>
    <scope>NUCLEOTIDE SEQUENCE</scope>
    <source>
        <strain evidence="2">FL966</strain>
    </source>
</reference>
<feature type="region of interest" description="Disordered" evidence="1">
    <location>
        <begin position="1"/>
        <end position="36"/>
    </location>
</feature>
<dbReference type="AlphaFoldDB" id="A0A9N9JSC6"/>
<proteinExistence type="predicted"/>
<protein>
    <submittedName>
        <fullName evidence="2">10261_t:CDS:1</fullName>
    </submittedName>
</protein>
<accession>A0A9N9JSC6</accession>
<evidence type="ECO:0000256" key="1">
    <source>
        <dbReference type="SAM" id="MobiDB-lite"/>
    </source>
</evidence>
<name>A0A9N9JSC6_9GLOM</name>
<feature type="compositionally biased region" description="Basic and acidic residues" evidence="1">
    <location>
        <begin position="1"/>
        <end position="32"/>
    </location>
</feature>
<evidence type="ECO:0000313" key="3">
    <source>
        <dbReference type="Proteomes" id="UP000789759"/>
    </source>
</evidence>
<keyword evidence="3" id="KW-1185">Reference proteome</keyword>
<comment type="caution">
    <text evidence="2">The sequence shown here is derived from an EMBL/GenBank/DDBJ whole genome shotgun (WGS) entry which is preliminary data.</text>
</comment>
<organism evidence="2 3">
    <name type="scientific">Cetraspora pellucida</name>
    <dbReference type="NCBI Taxonomy" id="1433469"/>
    <lineage>
        <taxon>Eukaryota</taxon>
        <taxon>Fungi</taxon>
        <taxon>Fungi incertae sedis</taxon>
        <taxon>Mucoromycota</taxon>
        <taxon>Glomeromycotina</taxon>
        <taxon>Glomeromycetes</taxon>
        <taxon>Diversisporales</taxon>
        <taxon>Gigasporaceae</taxon>
        <taxon>Cetraspora</taxon>
    </lineage>
</organism>
<evidence type="ECO:0000313" key="2">
    <source>
        <dbReference type="EMBL" id="CAG8794931.1"/>
    </source>
</evidence>
<gene>
    <name evidence="2" type="ORF">CPELLU_LOCUS17273</name>
</gene>
<sequence>HIPHYHPDANLKTGEPKENNNEVSRQKSKESCPQKNKLQVTYHITIPMPILQQRV</sequence>